<proteinExistence type="predicted"/>
<accession>A0ABM4AUW8</accession>
<organism evidence="3 4">
    <name type="scientific">Vanessa tameamea</name>
    <name type="common">Kamehameha butterfly</name>
    <dbReference type="NCBI Taxonomy" id="334116"/>
    <lineage>
        <taxon>Eukaryota</taxon>
        <taxon>Metazoa</taxon>
        <taxon>Ecdysozoa</taxon>
        <taxon>Arthropoda</taxon>
        <taxon>Hexapoda</taxon>
        <taxon>Insecta</taxon>
        <taxon>Pterygota</taxon>
        <taxon>Neoptera</taxon>
        <taxon>Endopterygota</taxon>
        <taxon>Lepidoptera</taxon>
        <taxon>Glossata</taxon>
        <taxon>Ditrysia</taxon>
        <taxon>Papilionoidea</taxon>
        <taxon>Nymphalidae</taxon>
        <taxon>Nymphalinae</taxon>
        <taxon>Vanessa</taxon>
    </lineage>
</organism>
<dbReference type="RefSeq" id="XP_064075076.1">
    <property type="nucleotide sequence ID" value="XM_064219006.1"/>
</dbReference>
<reference evidence="4" key="1">
    <citation type="submission" date="2025-08" db="UniProtKB">
        <authorList>
            <consortium name="RefSeq"/>
        </authorList>
    </citation>
    <scope>IDENTIFICATION</scope>
    <source>
        <tissue evidence="4">Whole body</tissue>
    </source>
</reference>
<evidence type="ECO:0000313" key="4">
    <source>
        <dbReference type="RefSeq" id="XP_064075076.1"/>
    </source>
</evidence>
<feature type="domain" description="Reverse transcriptase" evidence="2">
    <location>
        <begin position="130"/>
        <end position="290"/>
    </location>
</feature>
<dbReference type="Proteomes" id="UP001652626">
    <property type="component" value="Chromosome 25"/>
</dbReference>
<dbReference type="Pfam" id="PF00078">
    <property type="entry name" value="RVT_1"/>
    <property type="match status" value="1"/>
</dbReference>
<feature type="coiled-coil region" evidence="1">
    <location>
        <begin position="67"/>
        <end position="94"/>
    </location>
</feature>
<keyword evidence="1" id="KW-0175">Coiled coil</keyword>
<name>A0ABM4AUW8_VANTA</name>
<dbReference type="GeneID" id="135194141"/>
<dbReference type="Gene3D" id="3.10.10.10">
    <property type="entry name" value="HIV Type 1 Reverse Transcriptase, subunit A, domain 1"/>
    <property type="match status" value="1"/>
</dbReference>
<dbReference type="InterPro" id="IPR000477">
    <property type="entry name" value="RT_dom"/>
</dbReference>
<protein>
    <submittedName>
        <fullName evidence="4">Uncharacterized protein LOC135194141</fullName>
    </submittedName>
</protein>
<evidence type="ECO:0000313" key="3">
    <source>
        <dbReference type="Proteomes" id="UP001652626"/>
    </source>
</evidence>
<dbReference type="PANTHER" id="PTHR47331">
    <property type="entry name" value="PHD-TYPE DOMAIN-CONTAINING PROTEIN"/>
    <property type="match status" value="1"/>
</dbReference>
<dbReference type="PANTHER" id="PTHR47331:SF1">
    <property type="entry name" value="GAG-LIKE PROTEIN"/>
    <property type="match status" value="1"/>
</dbReference>
<keyword evidence="3" id="KW-1185">Reference proteome</keyword>
<dbReference type="InterPro" id="IPR043502">
    <property type="entry name" value="DNA/RNA_pol_sf"/>
</dbReference>
<gene>
    <name evidence="4" type="primary">LOC135194141</name>
</gene>
<dbReference type="InterPro" id="IPR043128">
    <property type="entry name" value="Rev_trsase/Diguanyl_cyclase"/>
</dbReference>
<sequence>MHCRCTSNLKRFWELESDIQLPKEKLFTDEEKFCEHHFETNTRRESDGRYIVRLPLKVEVPQVTSSRDIAENRLKSLERKLEKDKTLRVKYQEVIDEYLKLNHMELISTEEIDNPKAIYLPHHAVVRDDKETTKVRIVYDASCKGKNNMSLNDQLAIGPTLQPELRHIIMRWRSASICMSADIVKMYRQVKTDNRDNDFQRILWRENPNSEIKHYKLTRVTFGTASAPYLAVKALQQVAHDDGADYPMAAERILKSFYVDDFLSGFENVKQGYEILTQMNELLGKAKFKLK</sequence>
<evidence type="ECO:0000259" key="2">
    <source>
        <dbReference type="Pfam" id="PF00078"/>
    </source>
</evidence>
<evidence type="ECO:0000256" key="1">
    <source>
        <dbReference type="SAM" id="Coils"/>
    </source>
</evidence>
<dbReference type="Gene3D" id="3.30.70.270">
    <property type="match status" value="1"/>
</dbReference>
<dbReference type="SUPFAM" id="SSF56672">
    <property type="entry name" value="DNA/RNA polymerases"/>
    <property type="match status" value="1"/>
</dbReference>